<organism evidence="1 2">
    <name type="scientific">Vespula pensylvanica</name>
    <name type="common">Western yellow jacket</name>
    <name type="synonym">Wasp</name>
    <dbReference type="NCBI Taxonomy" id="30213"/>
    <lineage>
        <taxon>Eukaryota</taxon>
        <taxon>Metazoa</taxon>
        <taxon>Ecdysozoa</taxon>
        <taxon>Arthropoda</taxon>
        <taxon>Hexapoda</taxon>
        <taxon>Insecta</taxon>
        <taxon>Pterygota</taxon>
        <taxon>Neoptera</taxon>
        <taxon>Endopterygota</taxon>
        <taxon>Hymenoptera</taxon>
        <taxon>Apocrita</taxon>
        <taxon>Aculeata</taxon>
        <taxon>Vespoidea</taxon>
        <taxon>Vespidae</taxon>
        <taxon>Vespinae</taxon>
        <taxon>Vespula</taxon>
    </lineage>
</organism>
<accession>A0A834UBX4</accession>
<comment type="caution">
    <text evidence="1">The sequence shown here is derived from an EMBL/GenBank/DDBJ whole genome shotgun (WGS) entry which is preliminary data.</text>
</comment>
<dbReference type="EMBL" id="JACSDY010000004">
    <property type="protein sequence ID" value="KAF7429510.1"/>
    <property type="molecule type" value="Genomic_DNA"/>
</dbReference>
<keyword evidence="2" id="KW-1185">Reference proteome</keyword>
<dbReference type="AlphaFoldDB" id="A0A834UBX4"/>
<protein>
    <submittedName>
        <fullName evidence="1">Uncharacterized protein</fullName>
    </submittedName>
</protein>
<proteinExistence type="predicted"/>
<name>A0A834UBX4_VESPE</name>
<dbReference type="Proteomes" id="UP000600918">
    <property type="component" value="Unassembled WGS sequence"/>
</dbReference>
<sequence>MKTGQHLKSAWIVRCFPLVSFCFWKGARVWKLHSQLSTYLGITEANWLMDLFCIPEEEEEKEEVLLFVSLLEQITPMKCFLLSFATRVNVTQCRNLREKQIGEEYTGRWGC</sequence>
<evidence type="ECO:0000313" key="1">
    <source>
        <dbReference type="EMBL" id="KAF7429510.1"/>
    </source>
</evidence>
<gene>
    <name evidence="1" type="ORF">H0235_005908</name>
</gene>
<evidence type="ECO:0000313" key="2">
    <source>
        <dbReference type="Proteomes" id="UP000600918"/>
    </source>
</evidence>
<reference evidence="1" key="1">
    <citation type="journal article" date="2020" name="G3 (Bethesda)">
        <title>High-Quality Assemblies for Three Invasive Social Wasps from the &lt;i&gt;Vespula&lt;/i&gt; Genus.</title>
        <authorList>
            <person name="Harrop T.W.R."/>
            <person name="Guhlin J."/>
            <person name="McLaughlin G.M."/>
            <person name="Permina E."/>
            <person name="Stockwell P."/>
            <person name="Gilligan J."/>
            <person name="Le Lec M.F."/>
            <person name="Gruber M.A.M."/>
            <person name="Quinn O."/>
            <person name="Lovegrove M."/>
            <person name="Duncan E.J."/>
            <person name="Remnant E.J."/>
            <person name="Van Eeckhoven J."/>
            <person name="Graham B."/>
            <person name="Knapp R.A."/>
            <person name="Langford K.W."/>
            <person name="Kronenberg Z."/>
            <person name="Press M.O."/>
            <person name="Eacker S.M."/>
            <person name="Wilson-Rankin E.E."/>
            <person name="Purcell J."/>
            <person name="Lester P.J."/>
            <person name="Dearden P.K."/>
        </authorList>
    </citation>
    <scope>NUCLEOTIDE SEQUENCE</scope>
    <source>
        <strain evidence="1">Volc-1</strain>
    </source>
</reference>